<evidence type="ECO:0000313" key="5">
    <source>
        <dbReference type="EMBL" id="GAA1859210.1"/>
    </source>
</evidence>
<proteinExistence type="inferred from homology"/>
<dbReference type="PROSITE" id="PS00061">
    <property type="entry name" value="ADH_SHORT"/>
    <property type="match status" value="1"/>
</dbReference>
<keyword evidence="6" id="KW-1185">Reference proteome</keyword>
<accession>A0ABN2NA13</accession>
<dbReference type="PRINTS" id="PR00081">
    <property type="entry name" value="GDHRDH"/>
</dbReference>
<dbReference type="PANTHER" id="PTHR45024">
    <property type="entry name" value="DEHYDROGENASES, SHORT CHAIN"/>
    <property type="match status" value="1"/>
</dbReference>
<dbReference type="Pfam" id="PF00106">
    <property type="entry name" value="adh_short"/>
    <property type="match status" value="1"/>
</dbReference>
<keyword evidence="2" id="KW-0560">Oxidoreductase</keyword>
<reference evidence="5 6" key="1">
    <citation type="journal article" date="2019" name="Int. J. Syst. Evol. Microbiol.">
        <title>The Global Catalogue of Microorganisms (GCM) 10K type strain sequencing project: providing services to taxonomists for standard genome sequencing and annotation.</title>
        <authorList>
            <consortium name="The Broad Institute Genomics Platform"/>
            <consortium name="The Broad Institute Genome Sequencing Center for Infectious Disease"/>
            <person name="Wu L."/>
            <person name="Ma J."/>
        </authorList>
    </citation>
    <scope>NUCLEOTIDE SEQUENCE [LARGE SCALE GENOMIC DNA]</scope>
    <source>
        <strain evidence="5 6">JCM 16009</strain>
    </source>
</reference>
<protein>
    <submittedName>
        <fullName evidence="5">SDR family NAD(P)-dependent oxidoreductase</fullName>
    </submittedName>
</protein>
<dbReference type="PANTHER" id="PTHR45024:SF2">
    <property type="entry name" value="SCP2 DOMAIN-CONTAINING PROTEIN"/>
    <property type="match status" value="1"/>
</dbReference>
<dbReference type="InterPro" id="IPR051687">
    <property type="entry name" value="Peroxisomal_Beta-Oxidation"/>
</dbReference>
<evidence type="ECO:0000256" key="1">
    <source>
        <dbReference type="ARBA" id="ARBA00006484"/>
    </source>
</evidence>
<evidence type="ECO:0000256" key="2">
    <source>
        <dbReference type="ARBA" id="ARBA00023002"/>
    </source>
</evidence>
<sequence length="311" mass="32368">MQEGESRAASAMRFDGRVAVVTGAGRGLGRAYARLLAARGARVVVNDLGGPSDGGLQDASPARSQQVVAEIEAAGGSAVASGHDISTLDGARGVIDMALEAWGRIDVVVNNAGTLKTASFADTERSALERTMAVHVLGTWGVTQEAWRHMAEQGYGRVVITTSAAGLYGNHTPPMAAYSAAKGAVYGLTRALAAEGVDLGIRVNGLAPRAFTPMQAEHMTDEAQARRLAHEQPPEAVAPIVALLAHEDCPVNGEIFFAGGGRVARPFMAETPGAAIALDAPPEKLIELLPEILAEDGYTVPQPYVAPRGMR</sequence>
<organism evidence="5 6">
    <name type="scientific">Pseudonocardia ailaonensis</name>
    <dbReference type="NCBI Taxonomy" id="367279"/>
    <lineage>
        <taxon>Bacteria</taxon>
        <taxon>Bacillati</taxon>
        <taxon>Actinomycetota</taxon>
        <taxon>Actinomycetes</taxon>
        <taxon>Pseudonocardiales</taxon>
        <taxon>Pseudonocardiaceae</taxon>
        <taxon>Pseudonocardia</taxon>
    </lineage>
</organism>
<evidence type="ECO:0000259" key="4">
    <source>
        <dbReference type="SMART" id="SM00822"/>
    </source>
</evidence>
<evidence type="ECO:0000256" key="3">
    <source>
        <dbReference type="RuleBase" id="RU000363"/>
    </source>
</evidence>
<dbReference type="InterPro" id="IPR002347">
    <property type="entry name" value="SDR_fam"/>
</dbReference>
<evidence type="ECO:0000313" key="6">
    <source>
        <dbReference type="Proteomes" id="UP001500449"/>
    </source>
</evidence>
<dbReference type="InterPro" id="IPR020904">
    <property type="entry name" value="Sc_DH/Rdtase_CS"/>
</dbReference>
<comment type="caution">
    <text evidence="5">The sequence shown here is derived from an EMBL/GenBank/DDBJ whole genome shotgun (WGS) entry which is preliminary data.</text>
</comment>
<gene>
    <name evidence="5" type="ORF">GCM10009836_44280</name>
</gene>
<dbReference type="RefSeq" id="WP_344420206.1">
    <property type="nucleotide sequence ID" value="NZ_BAAAQK010000017.1"/>
</dbReference>
<dbReference type="Proteomes" id="UP001500449">
    <property type="component" value="Unassembled WGS sequence"/>
</dbReference>
<name>A0ABN2NA13_9PSEU</name>
<comment type="similarity">
    <text evidence="1 3">Belongs to the short-chain dehydrogenases/reductases (SDR) family.</text>
</comment>
<dbReference type="InterPro" id="IPR036291">
    <property type="entry name" value="NAD(P)-bd_dom_sf"/>
</dbReference>
<dbReference type="InterPro" id="IPR057326">
    <property type="entry name" value="KR_dom"/>
</dbReference>
<dbReference type="SUPFAM" id="SSF51735">
    <property type="entry name" value="NAD(P)-binding Rossmann-fold domains"/>
    <property type="match status" value="1"/>
</dbReference>
<feature type="domain" description="Ketoreductase" evidence="4">
    <location>
        <begin position="17"/>
        <end position="211"/>
    </location>
</feature>
<dbReference type="PRINTS" id="PR00080">
    <property type="entry name" value="SDRFAMILY"/>
</dbReference>
<dbReference type="Gene3D" id="3.40.50.720">
    <property type="entry name" value="NAD(P)-binding Rossmann-like Domain"/>
    <property type="match status" value="1"/>
</dbReference>
<dbReference type="SMART" id="SM00822">
    <property type="entry name" value="PKS_KR"/>
    <property type="match status" value="1"/>
</dbReference>
<dbReference type="EMBL" id="BAAAQK010000017">
    <property type="protein sequence ID" value="GAA1859210.1"/>
    <property type="molecule type" value="Genomic_DNA"/>
</dbReference>